<keyword evidence="6" id="KW-0411">Iron-sulfur</keyword>
<comment type="caution">
    <text evidence="8">The sequence shown here is derived from an EMBL/GenBank/DDBJ whole genome shotgun (WGS) entry which is preliminary data.</text>
</comment>
<dbReference type="OrthoDB" id="9808591at2"/>
<protein>
    <recommendedName>
        <fullName evidence="7">Radical SAM core domain-containing protein</fullName>
    </recommendedName>
</protein>
<proteinExistence type="predicted"/>
<dbReference type="InterPro" id="IPR023885">
    <property type="entry name" value="4Fe4S-binding_SPASM_dom"/>
</dbReference>
<evidence type="ECO:0000256" key="3">
    <source>
        <dbReference type="ARBA" id="ARBA00022691"/>
    </source>
</evidence>
<feature type="domain" description="Radical SAM core" evidence="7">
    <location>
        <begin position="100"/>
        <end position="237"/>
    </location>
</feature>
<dbReference type="Pfam" id="PF04055">
    <property type="entry name" value="Radical_SAM"/>
    <property type="match status" value="1"/>
</dbReference>
<dbReference type="GO" id="GO:0051539">
    <property type="term" value="F:4 iron, 4 sulfur cluster binding"/>
    <property type="evidence" value="ECO:0007669"/>
    <property type="project" value="UniProtKB-KW"/>
</dbReference>
<dbReference type="EMBL" id="LPVJ01000071">
    <property type="protein sequence ID" value="KUO94619.1"/>
    <property type="molecule type" value="Genomic_DNA"/>
</dbReference>
<dbReference type="Proteomes" id="UP000053557">
    <property type="component" value="Unassembled WGS sequence"/>
</dbReference>
<dbReference type="AlphaFoldDB" id="A0A101XND1"/>
<keyword evidence="3" id="KW-0949">S-adenosyl-L-methionine</keyword>
<dbReference type="PANTHER" id="PTHR43787:SF3">
    <property type="entry name" value="ARYLSULFATASE REGULATORY PROTEIN"/>
    <property type="match status" value="1"/>
</dbReference>
<accession>A0A101XND1</accession>
<dbReference type="Gene3D" id="3.20.20.70">
    <property type="entry name" value="Aldolase class I"/>
    <property type="match status" value="1"/>
</dbReference>
<dbReference type="PANTHER" id="PTHR43787">
    <property type="entry name" value="FEMO COFACTOR BIOSYNTHESIS PROTEIN NIFB-RELATED"/>
    <property type="match status" value="1"/>
</dbReference>
<evidence type="ECO:0000256" key="6">
    <source>
        <dbReference type="ARBA" id="ARBA00023014"/>
    </source>
</evidence>
<evidence type="ECO:0000256" key="5">
    <source>
        <dbReference type="ARBA" id="ARBA00023004"/>
    </source>
</evidence>
<dbReference type="InterPro" id="IPR013785">
    <property type="entry name" value="Aldolase_TIM"/>
</dbReference>
<dbReference type="CDD" id="cd01335">
    <property type="entry name" value="Radical_SAM"/>
    <property type="match status" value="1"/>
</dbReference>
<dbReference type="SFLD" id="SFLDS00029">
    <property type="entry name" value="Radical_SAM"/>
    <property type="match status" value="1"/>
</dbReference>
<reference evidence="8 9" key="1">
    <citation type="submission" date="2015-12" db="EMBL/GenBank/DDBJ databases">
        <title>Draft genome sequence of Acidibacillus ferrooxidans ITV001, isolated from a chalcopyrite acid mine drainage site in Brazil.</title>
        <authorList>
            <person name="Dall'Agnol H."/>
            <person name="Nancucheo I."/>
            <person name="Johnson B."/>
            <person name="Oliveira R."/>
            <person name="Leite L."/>
            <person name="Pylro V."/>
            <person name="Nunes G.L."/>
            <person name="Tzotzos G."/>
            <person name="Fernandes G.R."/>
            <person name="Dutra J."/>
            <person name="Orellana S.C."/>
            <person name="Oliveira G."/>
        </authorList>
    </citation>
    <scope>NUCLEOTIDE SEQUENCE [LARGE SCALE GENOMIC DNA]</scope>
    <source>
        <strain evidence="9">ITV01</strain>
    </source>
</reference>
<gene>
    <name evidence="8" type="ORF">ATW55_01745</name>
</gene>
<dbReference type="NCBIfam" id="TIGR04085">
    <property type="entry name" value="rSAM_more_4Fe4S"/>
    <property type="match status" value="1"/>
</dbReference>
<evidence type="ECO:0000259" key="7">
    <source>
        <dbReference type="Pfam" id="PF04055"/>
    </source>
</evidence>
<evidence type="ECO:0000256" key="2">
    <source>
        <dbReference type="ARBA" id="ARBA00022485"/>
    </source>
</evidence>
<dbReference type="RefSeq" id="WP_067719843.1">
    <property type="nucleotide sequence ID" value="NZ_LPVJ01000071.1"/>
</dbReference>
<evidence type="ECO:0000313" key="9">
    <source>
        <dbReference type="Proteomes" id="UP000053557"/>
    </source>
</evidence>
<keyword evidence="2" id="KW-0004">4Fe-4S</keyword>
<dbReference type="SFLD" id="SFLDG01067">
    <property type="entry name" value="SPASM/twitch_domain_containing"/>
    <property type="match status" value="1"/>
</dbReference>
<organism evidence="8 9">
    <name type="scientific">Ferroacidibacillus organovorans</name>
    <dbReference type="NCBI Taxonomy" id="1765683"/>
    <lineage>
        <taxon>Bacteria</taxon>
        <taxon>Bacillati</taxon>
        <taxon>Bacillota</taxon>
        <taxon>Bacilli</taxon>
        <taxon>Bacillales</taxon>
        <taxon>Alicyclobacillaceae</taxon>
        <taxon>Ferroacidibacillus</taxon>
    </lineage>
</organism>
<keyword evidence="9" id="KW-1185">Reference proteome</keyword>
<evidence type="ECO:0000313" key="8">
    <source>
        <dbReference type="EMBL" id="KUO94619.1"/>
    </source>
</evidence>
<dbReference type="UniPathway" id="UPA00782"/>
<dbReference type="SUPFAM" id="SSF102114">
    <property type="entry name" value="Radical SAM enzymes"/>
    <property type="match status" value="1"/>
</dbReference>
<dbReference type="InterPro" id="IPR058240">
    <property type="entry name" value="rSAM_sf"/>
</dbReference>
<dbReference type="GO" id="GO:0046872">
    <property type="term" value="F:metal ion binding"/>
    <property type="evidence" value="ECO:0007669"/>
    <property type="project" value="UniProtKB-KW"/>
</dbReference>
<dbReference type="InterPro" id="IPR007197">
    <property type="entry name" value="rSAM"/>
</dbReference>
<name>A0A101XND1_9BACL</name>
<comment type="cofactor">
    <cofactor evidence="1">
        <name>[4Fe-4S] cluster</name>
        <dbReference type="ChEBI" id="CHEBI:49883"/>
    </cofactor>
</comment>
<sequence>MNSFKPSRFNARSQSSNGDLVLYNSLSGAIGVVDQENRAYVEEILRQKNIPCHVLEDTEVGRTLIENHYFVNSKMDELTEAEKFHQEYFNDDKSMQLIILPTEECNFRCKYCYESFKRGQMAPNVIEGVKNLITQKSTHLDNLIISWFGGEPTEAPDVVFEISQHAQRMCEINNVQFRSGMTTNGYNLNPQLFARLIECNVRHYQITVDGSKDNHDRNRVLRYGGGTFETIVHNLIEMSHTDYDFRVTLRVNFTPDSLTGMELFIKKLFDLLQGDNRFSPFFQAVGRWGGPNDDELSVCSESDALKERYNLFDKARSIGFSAPLLSEGLIPGGSVCYAAKPWSFVIGSGGALHKCTVALDDDRNRVGFLNQDGTLMVNNDKFDLWVHQNEETDHNCQRCFFRPACQGAACPLERMRSGESPCPPVKKHIKRALGAII</sequence>
<dbReference type="GO" id="GO:0003824">
    <property type="term" value="F:catalytic activity"/>
    <property type="evidence" value="ECO:0007669"/>
    <property type="project" value="InterPro"/>
</dbReference>
<evidence type="ECO:0000256" key="1">
    <source>
        <dbReference type="ARBA" id="ARBA00001966"/>
    </source>
</evidence>
<keyword evidence="4" id="KW-0479">Metal-binding</keyword>
<keyword evidence="5" id="KW-0408">Iron</keyword>
<evidence type="ECO:0000256" key="4">
    <source>
        <dbReference type="ARBA" id="ARBA00022723"/>
    </source>
</evidence>